<protein>
    <recommendedName>
        <fullName evidence="4">Cut9 interacting protein Scn1</fullName>
    </recommendedName>
</protein>
<comment type="caution">
    <text evidence="2">The sequence shown here is derived from an EMBL/GenBank/DDBJ whole genome shotgun (WGS) entry which is preliminary data.</text>
</comment>
<dbReference type="InterPro" id="IPR053044">
    <property type="entry name" value="Metallo-hydrolase/TatD-type"/>
</dbReference>
<dbReference type="InterPro" id="IPR032466">
    <property type="entry name" value="Metal_Hydrolase"/>
</dbReference>
<dbReference type="InterPro" id="IPR001130">
    <property type="entry name" value="TatD-like"/>
</dbReference>
<reference evidence="2" key="1">
    <citation type="submission" date="2022-11" db="EMBL/GenBank/DDBJ databases">
        <title>Chromosomal genome sequence assembly and mating type (MAT) locus characterization of the leprose asexual lichenized fungus Lepraria neglecta (Nyl.) Erichsen.</title>
        <authorList>
            <person name="Allen J.L."/>
            <person name="Pfeffer B."/>
        </authorList>
    </citation>
    <scope>NUCLEOTIDE SEQUENCE</scope>
    <source>
        <strain evidence="2">Allen 5258</strain>
    </source>
</reference>
<evidence type="ECO:0008006" key="4">
    <source>
        <dbReference type="Google" id="ProtNLM"/>
    </source>
</evidence>
<dbReference type="AlphaFoldDB" id="A0AAD9ZDR7"/>
<accession>A0AAD9ZDR7</accession>
<dbReference type="PANTHER" id="PTHR47345:SF1">
    <property type="entry name" value="CUT9-INTERACTING PROTEIN SCN1"/>
    <property type="match status" value="1"/>
</dbReference>
<dbReference type="PANTHER" id="PTHR47345">
    <property type="entry name" value="CUT9-INTERACTING PROTEIN SCN1"/>
    <property type="match status" value="1"/>
</dbReference>
<dbReference type="Pfam" id="PF01026">
    <property type="entry name" value="TatD_DNase"/>
    <property type="match status" value="1"/>
</dbReference>
<dbReference type="EMBL" id="JASNWA010000004">
    <property type="protein sequence ID" value="KAK3176481.1"/>
    <property type="molecule type" value="Genomic_DNA"/>
</dbReference>
<gene>
    <name evidence="2" type="ORF">OEA41_007804</name>
</gene>
<name>A0AAD9ZDR7_9LECA</name>
<keyword evidence="3" id="KW-1185">Reference proteome</keyword>
<organism evidence="2 3">
    <name type="scientific">Lepraria neglecta</name>
    <dbReference type="NCBI Taxonomy" id="209136"/>
    <lineage>
        <taxon>Eukaryota</taxon>
        <taxon>Fungi</taxon>
        <taxon>Dikarya</taxon>
        <taxon>Ascomycota</taxon>
        <taxon>Pezizomycotina</taxon>
        <taxon>Lecanoromycetes</taxon>
        <taxon>OSLEUM clade</taxon>
        <taxon>Lecanoromycetidae</taxon>
        <taxon>Lecanorales</taxon>
        <taxon>Lecanorineae</taxon>
        <taxon>Stereocaulaceae</taxon>
        <taxon>Lepraria</taxon>
    </lineage>
</organism>
<sequence length="398" mass="44643">MAEEKSGSEKKPFPWHLGVFDAHCHPTDTVPSIESIASMKTRALTIMATREQDQSIVADFANRLGVSKETIHILKTAEKSQGHVVPSFGWHPWFSHQIYDDRANGPAQNGQTPSKGDHYRRVISPSPEDGDDFIRSLPYPRPLSELLSQTRTFLHRYPLALVGEIGLDRAFRIPGTEMLDKGYENDPTLTPGGREGRRLSPYRVDLDHQRMLLTAQLNLAGEMQRAVSVHGVSAHGIVFETLKETWQGHEKPVLSRRQRKRRASVDAAHENEDEPEGEQGNSEPASPKPFPPRICLHSYSGSPDTLNQYIYPSIPAEIFFSFSTLVNFSSQSKKAVAVIKAVPEDRILAESDLHAAGEKMDDLMEEIIGTICQIKGWSLEFGVKQLASNWMHFVFGRR</sequence>
<dbReference type="Proteomes" id="UP001276659">
    <property type="component" value="Unassembled WGS sequence"/>
</dbReference>
<evidence type="ECO:0000313" key="3">
    <source>
        <dbReference type="Proteomes" id="UP001276659"/>
    </source>
</evidence>
<feature type="region of interest" description="Disordered" evidence="1">
    <location>
        <begin position="249"/>
        <end position="294"/>
    </location>
</feature>
<dbReference type="SUPFAM" id="SSF51556">
    <property type="entry name" value="Metallo-dependent hydrolases"/>
    <property type="match status" value="1"/>
</dbReference>
<evidence type="ECO:0000256" key="1">
    <source>
        <dbReference type="SAM" id="MobiDB-lite"/>
    </source>
</evidence>
<evidence type="ECO:0000313" key="2">
    <source>
        <dbReference type="EMBL" id="KAK3176481.1"/>
    </source>
</evidence>
<dbReference type="GO" id="GO:0016788">
    <property type="term" value="F:hydrolase activity, acting on ester bonds"/>
    <property type="evidence" value="ECO:0007669"/>
    <property type="project" value="InterPro"/>
</dbReference>
<dbReference type="Gene3D" id="3.20.20.140">
    <property type="entry name" value="Metal-dependent hydrolases"/>
    <property type="match status" value="1"/>
</dbReference>
<feature type="region of interest" description="Disordered" evidence="1">
    <location>
        <begin position="101"/>
        <end position="134"/>
    </location>
</feature>
<proteinExistence type="predicted"/>